<evidence type="ECO:0000256" key="1">
    <source>
        <dbReference type="SAM" id="Phobius"/>
    </source>
</evidence>
<organism evidence="2 3">
    <name type="scientific">Simian cytomegalovirus (strain Colburn)</name>
    <dbReference type="NCBI Taxonomy" id="50292"/>
    <lineage>
        <taxon>Viruses</taxon>
        <taxon>Duplodnaviria</taxon>
        <taxon>Heunggongvirae</taxon>
        <taxon>Peploviricota</taxon>
        <taxon>Herviviricetes</taxon>
        <taxon>Herpesvirales</taxon>
        <taxon>Orthoherpesviridae</taxon>
        <taxon>Betaherpesvirinae</taxon>
        <taxon>Cytomegalovirus</taxon>
        <taxon>Cytomegalovirus cercopithecinebeta5</taxon>
    </lineage>
</organism>
<dbReference type="KEGG" id="vg:25026434"/>
<dbReference type="RefSeq" id="YP_004935992.1">
    <property type="nucleotide sequence ID" value="NC_012783.2"/>
</dbReference>
<keyword evidence="3" id="KW-1185">Reference proteome</keyword>
<keyword evidence="1" id="KW-1133">Transmembrane helix</keyword>
<dbReference type="GeneID" id="25026434"/>
<evidence type="ECO:0000313" key="3">
    <source>
        <dbReference type="Proteomes" id="UP000116555"/>
    </source>
</evidence>
<keyword evidence="1" id="KW-0812">Transmembrane</keyword>
<protein>
    <submittedName>
        <fullName evidence="2">Protein O8</fullName>
    </submittedName>
</protein>
<name>G8XT88_SCMVC</name>
<organismHost>
    <name type="scientific">Macaca</name>
    <name type="common">macaques</name>
    <dbReference type="NCBI Taxonomy" id="9539"/>
</organismHost>
<keyword evidence="1" id="KW-0472">Membrane</keyword>
<dbReference type="Proteomes" id="UP000116555">
    <property type="component" value="Segment"/>
</dbReference>
<gene>
    <name evidence="2" type="primary">O8</name>
</gene>
<reference evidence="2 3" key="1">
    <citation type="submission" date="2011-12" db="EMBL/GenBank/DDBJ databases">
        <title>Comparative genomics of primate cytomegaloviruses.</title>
        <authorList>
            <person name="Davison A.J."/>
            <person name="Holton M."/>
            <person name="Dolan A."/>
            <person name="Dargan D.J."/>
            <person name="Gatherer D."/>
            <person name="Hayward G.S."/>
        </authorList>
    </citation>
    <scope>NUCLEOTIDE SEQUENCE [LARGE SCALE GENOMIC DNA]</scope>
    <source>
        <strain evidence="2">2715</strain>
    </source>
</reference>
<evidence type="ECO:0000313" key="2">
    <source>
        <dbReference type="EMBL" id="AEV80381.1"/>
    </source>
</evidence>
<feature type="transmembrane region" description="Helical" evidence="1">
    <location>
        <begin position="59"/>
        <end position="77"/>
    </location>
</feature>
<proteinExistence type="predicted"/>
<accession>G8XT88</accession>
<dbReference type="EMBL" id="FJ483968">
    <property type="protein sequence ID" value="AEV80381.1"/>
    <property type="molecule type" value="Genomic_DNA"/>
</dbReference>
<sequence length="96" mass="10968">MAQARPQGHISWLWKWATSATNTNTHKLATKAPLNLSSEYRLNFARAPPWAPENGTQELISILVLCIAVLLFFCFRIPQKICWFFRAGNFRQSGNC</sequence>